<comment type="subcellular location">
    <subcellularLocation>
        <location evidence="1">Mitochondrion membrane</location>
        <topology evidence="1">Multi-pass membrane protein</topology>
    </subcellularLocation>
</comment>
<evidence type="ECO:0000256" key="1">
    <source>
        <dbReference type="ARBA" id="ARBA00004225"/>
    </source>
</evidence>
<evidence type="ECO:0000256" key="10">
    <source>
        <dbReference type="RuleBase" id="RU000488"/>
    </source>
</evidence>
<evidence type="ECO:0000256" key="5">
    <source>
        <dbReference type="ARBA" id="ARBA00022737"/>
    </source>
</evidence>
<evidence type="ECO:0000313" key="11">
    <source>
        <dbReference type="EMBL" id="CAE4585464.1"/>
    </source>
</evidence>
<keyword evidence="7" id="KW-0496">Mitochondrion</keyword>
<reference evidence="11" key="1">
    <citation type="submission" date="2021-01" db="EMBL/GenBank/DDBJ databases">
        <authorList>
            <person name="Corre E."/>
            <person name="Pelletier E."/>
            <person name="Niang G."/>
            <person name="Scheremetjew M."/>
            <person name="Finn R."/>
            <person name="Kale V."/>
            <person name="Holt S."/>
            <person name="Cochrane G."/>
            <person name="Meng A."/>
            <person name="Brown T."/>
            <person name="Cohen L."/>
        </authorList>
    </citation>
    <scope>NUCLEOTIDE SEQUENCE</scope>
    <source>
        <strain evidence="11">GSO104</strain>
    </source>
</reference>
<feature type="repeat" description="Solcar" evidence="9">
    <location>
        <begin position="172"/>
        <end position="253"/>
    </location>
</feature>
<sequence length="261" mass="28424">MEKFIAGFAYGTTTVIVGQPLDTLKTLQQAGKAASHHQKKSILTLSKELYASGGIPAFYRGGLPLLVGGGLMRSAQFGVYGSTLEMIQSAQGGPTSRKYFGFLDPQVIMAGFAGGLGRGVVEGPFEMIKVRRQVQTSWSFREVLKGSGVTLFRNAFLFSSFVVYMDISKQVIEDLSPFWRGGICANMAWMTIWPLDVVKSRAQSGKFEGVGMVQLLKDAAKDGHLWRGVGPGLTRSFIANGSSMVVYTKVETILNESWSNR</sequence>
<comment type="similarity">
    <text evidence="2 10">Belongs to the mitochondrial carrier (TC 2.A.29) family.</text>
</comment>
<dbReference type="SUPFAM" id="SSF103506">
    <property type="entry name" value="Mitochondrial carrier"/>
    <property type="match status" value="1"/>
</dbReference>
<dbReference type="GO" id="GO:1990575">
    <property type="term" value="P:mitochondrial L-ornithine transmembrane transport"/>
    <property type="evidence" value="ECO:0007669"/>
    <property type="project" value="TreeGrafter"/>
</dbReference>
<keyword evidence="5" id="KW-0677">Repeat</keyword>
<dbReference type="InterPro" id="IPR050567">
    <property type="entry name" value="Mitochondrial_Carrier"/>
</dbReference>
<feature type="repeat" description="Solcar" evidence="9">
    <location>
        <begin position="1"/>
        <end position="86"/>
    </location>
</feature>
<keyword evidence="6" id="KW-1133">Transmembrane helix</keyword>
<dbReference type="AlphaFoldDB" id="A0A7S4URI7"/>
<dbReference type="PANTHER" id="PTHR45624:SF58">
    <property type="entry name" value="CARRIER PROTEIN, PUTATIVE-RELATED"/>
    <property type="match status" value="1"/>
</dbReference>
<evidence type="ECO:0000256" key="7">
    <source>
        <dbReference type="ARBA" id="ARBA00023128"/>
    </source>
</evidence>
<protein>
    <recommendedName>
        <fullName evidence="12">Mitochondrial carrier protein</fullName>
    </recommendedName>
</protein>
<evidence type="ECO:0000256" key="6">
    <source>
        <dbReference type="ARBA" id="ARBA00022989"/>
    </source>
</evidence>
<evidence type="ECO:0000256" key="4">
    <source>
        <dbReference type="ARBA" id="ARBA00022692"/>
    </source>
</evidence>
<dbReference type="GO" id="GO:0000064">
    <property type="term" value="F:L-ornithine transmembrane transporter activity"/>
    <property type="evidence" value="ECO:0007669"/>
    <property type="project" value="TreeGrafter"/>
</dbReference>
<keyword evidence="3 10" id="KW-0813">Transport</keyword>
<keyword evidence="4 9" id="KW-0812">Transmembrane</keyword>
<organism evidence="11">
    <name type="scientific">Ditylum brightwellii</name>
    <dbReference type="NCBI Taxonomy" id="49249"/>
    <lineage>
        <taxon>Eukaryota</taxon>
        <taxon>Sar</taxon>
        <taxon>Stramenopiles</taxon>
        <taxon>Ochrophyta</taxon>
        <taxon>Bacillariophyta</taxon>
        <taxon>Mediophyceae</taxon>
        <taxon>Lithodesmiophycidae</taxon>
        <taxon>Lithodesmiales</taxon>
        <taxon>Lithodesmiaceae</taxon>
        <taxon>Ditylum</taxon>
    </lineage>
</organism>
<evidence type="ECO:0000256" key="3">
    <source>
        <dbReference type="ARBA" id="ARBA00022448"/>
    </source>
</evidence>
<evidence type="ECO:0000256" key="8">
    <source>
        <dbReference type="ARBA" id="ARBA00023136"/>
    </source>
</evidence>
<dbReference type="PROSITE" id="PS50920">
    <property type="entry name" value="SOLCAR"/>
    <property type="match status" value="2"/>
</dbReference>
<evidence type="ECO:0008006" key="12">
    <source>
        <dbReference type="Google" id="ProtNLM"/>
    </source>
</evidence>
<dbReference type="InterPro" id="IPR018108">
    <property type="entry name" value="MCP_transmembrane"/>
</dbReference>
<dbReference type="Gene3D" id="1.50.40.10">
    <property type="entry name" value="Mitochondrial carrier domain"/>
    <property type="match status" value="1"/>
</dbReference>
<proteinExistence type="inferred from homology"/>
<keyword evidence="8 9" id="KW-0472">Membrane</keyword>
<evidence type="ECO:0000256" key="2">
    <source>
        <dbReference type="ARBA" id="ARBA00006375"/>
    </source>
</evidence>
<dbReference type="GO" id="GO:0031966">
    <property type="term" value="C:mitochondrial membrane"/>
    <property type="evidence" value="ECO:0007669"/>
    <property type="project" value="UniProtKB-SubCell"/>
</dbReference>
<accession>A0A7S4URI7</accession>
<name>A0A7S4URI7_9STRA</name>
<gene>
    <name evidence="11" type="ORF">DBRI00130_LOCUS3708</name>
</gene>
<dbReference type="InterPro" id="IPR023395">
    <property type="entry name" value="MCP_dom_sf"/>
</dbReference>
<dbReference type="Pfam" id="PF00153">
    <property type="entry name" value="Mito_carr"/>
    <property type="match status" value="2"/>
</dbReference>
<dbReference type="EMBL" id="HBNS01004577">
    <property type="protein sequence ID" value="CAE4585464.1"/>
    <property type="molecule type" value="Transcribed_RNA"/>
</dbReference>
<evidence type="ECO:0000256" key="9">
    <source>
        <dbReference type="PROSITE-ProRule" id="PRU00282"/>
    </source>
</evidence>
<dbReference type="PANTHER" id="PTHR45624">
    <property type="entry name" value="MITOCHONDRIAL BASIC AMINO ACIDS TRANSPORTER-RELATED"/>
    <property type="match status" value="1"/>
</dbReference>